<feature type="transmembrane region" description="Helical" evidence="1">
    <location>
        <begin position="464"/>
        <end position="482"/>
    </location>
</feature>
<dbReference type="Proteomes" id="UP000600449">
    <property type="component" value="Unassembled WGS sequence"/>
</dbReference>
<dbReference type="RefSeq" id="WP_188912492.1">
    <property type="nucleotide sequence ID" value="NZ_BMMF01000005.1"/>
</dbReference>
<evidence type="ECO:0000256" key="1">
    <source>
        <dbReference type="SAM" id="Phobius"/>
    </source>
</evidence>
<comment type="caution">
    <text evidence="2">The sequence shown here is derived from an EMBL/GenBank/DDBJ whole genome shotgun (WGS) entry which is preliminary data.</text>
</comment>
<dbReference type="EMBL" id="BMMF01000005">
    <property type="protein sequence ID" value="GGK34081.1"/>
    <property type="molecule type" value="Genomic_DNA"/>
</dbReference>
<organism evidence="2 3">
    <name type="scientific">Salinarimonas ramus</name>
    <dbReference type="NCBI Taxonomy" id="690164"/>
    <lineage>
        <taxon>Bacteria</taxon>
        <taxon>Pseudomonadati</taxon>
        <taxon>Pseudomonadota</taxon>
        <taxon>Alphaproteobacteria</taxon>
        <taxon>Hyphomicrobiales</taxon>
        <taxon>Salinarimonadaceae</taxon>
        <taxon>Salinarimonas</taxon>
    </lineage>
</organism>
<evidence type="ECO:0000313" key="3">
    <source>
        <dbReference type="Proteomes" id="UP000600449"/>
    </source>
</evidence>
<sequence length="526" mass="54765">MTSAASTRGGFPASAHGAFAPRARAASPATAPAWAGAVVTLALGLLVVAVPVLVFQASFVLSVAICAVAWALVANFAPGMLPAHLALVFVFQNVFVSLVAGELSGQRDFTLIRAYSFVATVVAWGVVVAAVLPTPALRLPSARGPLLASSIAIAAIFAYAGLGFAAGAGEGAVIYLRNALTPFLVFQIAFLVALAGPLQPTRTLTLICALAVGYGYWEAIGHESLFALVNGYDYVGLAFADVLNSGALVEEMRETGRVIRDTRDMMMVNLFNSTFFPDIRLYRLLGPNFHAISYAYAVAILALVLFAAGRRIVPLLALPVLVLVGSKGAMILFVLCLIGLAAWRLLPPGLVLAGYLGVLGLYAGVAFVVGLSVGDYHVIGFLGGVDGFVANPIGRGLGIGGNLSGDMTRIDWSRAQSLGRTEGAFESAVGVLLYQMGIGALVVLTATVHLALHAWRAAAHRRDPALALAALMILTILVNGVFQEEALFSPLAFGLVLLVAGLAMGRAVRPVEPSRRAAHSARKVAP</sequence>
<proteinExistence type="predicted"/>
<feature type="transmembrane region" description="Helical" evidence="1">
    <location>
        <begin position="432"/>
        <end position="452"/>
    </location>
</feature>
<evidence type="ECO:0000313" key="2">
    <source>
        <dbReference type="EMBL" id="GGK34081.1"/>
    </source>
</evidence>
<feature type="transmembrane region" description="Helical" evidence="1">
    <location>
        <begin position="315"/>
        <end position="343"/>
    </location>
</feature>
<feature type="transmembrane region" description="Helical" evidence="1">
    <location>
        <begin position="33"/>
        <end position="54"/>
    </location>
</feature>
<keyword evidence="3" id="KW-1185">Reference proteome</keyword>
<reference evidence="2 3" key="1">
    <citation type="journal article" date="2014" name="Int. J. Syst. Evol. Microbiol.">
        <title>Complete genome sequence of Corynebacterium casei LMG S-19264T (=DSM 44701T), isolated from a smear-ripened cheese.</title>
        <authorList>
            <consortium name="US DOE Joint Genome Institute (JGI-PGF)"/>
            <person name="Walter F."/>
            <person name="Albersmeier A."/>
            <person name="Kalinowski J."/>
            <person name="Ruckert C."/>
        </authorList>
    </citation>
    <scope>NUCLEOTIDE SEQUENCE [LARGE SCALE GENOMIC DNA]</scope>
    <source>
        <strain evidence="2 3">CGMCC 1.9161</strain>
    </source>
</reference>
<feature type="transmembrane region" description="Helical" evidence="1">
    <location>
        <begin position="146"/>
        <end position="167"/>
    </location>
</feature>
<keyword evidence="1" id="KW-0812">Transmembrane</keyword>
<protein>
    <submittedName>
        <fullName evidence="2">Uncharacterized protein</fullName>
    </submittedName>
</protein>
<feature type="transmembrane region" description="Helical" evidence="1">
    <location>
        <begin position="179"/>
        <end position="198"/>
    </location>
</feature>
<feature type="transmembrane region" description="Helical" evidence="1">
    <location>
        <begin position="59"/>
        <end position="77"/>
    </location>
</feature>
<feature type="transmembrane region" description="Helical" evidence="1">
    <location>
        <begin position="488"/>
        <end position="508"/>
    </location>
</feature>
<keyword evidence="1" id="KW-1133">Transmembrane helix</keyword>
<name>A0A917Q7D5_9HYPH</name>
<feature type="transmembrane region" description="Helical" evidence="1">
    <location>
        <begin position="83"/>
        <end position="103"/>
    </location>
</feature>
<feature type="transmembrane region" description="Helical" evidence="1">
    <location>
        <begin position="289"/>
        <end position="309"/>
    </location>
</feature>
<feature type="transmembrane region" description="Helical" evidence="1">
    <location>
        <begin position="115"/>
        <end position="134"/>
    </location>
</feature>
<keyword evidence="1" id="KW-0472">Membrane</keyword>
<feature type="transmembrane region" description="Helical" evidence="1">
    <location>
        <begin position="350"/>
        <end position="373"/>
    </location>
</feature>
<dbReference type="AlphaFoldDB" id="A0A917Q7D5"/>
<accession>A0A917Q7D5</accession>
<gene>
    <name evidence="2" type="ORF">GCM10011322_20970</name>
</gene>